<accession>A0ABQ3D0H2</accession>
<evidence type="ECO:0000256" key="1">
    <source>
        <dbReference type="SAM" id="MobiDB-lite"/>
    </source>
</evidence>
<name>A0ABQ3D0H2_9ACTN</name>
<evidence type="ECO:0000313" key="2">
    <source>
        <dbReference type="EMBL" id="GHA52467.1"/>
    </source>
</evidence>
<organism evidence="2 3">
    <name type="scientific">Streptomyces canarius</name>
    <dbReference type="NCBI Taxonomy" id="285453"/>
    <lineage>
        <taxon>Bacteria</taxon>
        <taxon>Bacillati</taxon>
        <taxon>Actinomycetota</taxon>
        <taxon>Actinomycetes</taxon>
        <taxon>Kitasatosporales</taxon>
        <taxon>Streptomycetaceae</taxon>
        <taxon>Streptomyces</taxon>
    </lineage>
</organism>
<gene>
    <name evidence="2" type="ORF">GCM10010345_66450</name>
</gene>
<sequence>MIGDRFRLDEALARGDGTLSRRPRWSREPPLGDRGTGRVRLSRRPVPGFPVEGIDAHDGQ</sequence>
<protein>
    <submittedName>
        <fullName evidence="2">Uncharacterized protein</fullName>
    </submittedName>
</protein>
<proteinExistence type="predicted"/>
<reference evidence="3" key="1">
    <citation type="journal article" date="2019" name="Int. J. Syst. Evol. Microbiol.">
        <title>The Global Catalogue of Microorganisms (GCM) 10K type strain sequencing project: providing services to taxonomists for standard genome sequencing and annotation.</title>
        <authorList>
            <consortium name="The Broad Institute Genomics Platform"/>
            <consortium name="The Broad Institute Genome Sequencing Center for Infectious Disease"/>
            <person name="Wu L."/>
            <person name="Ma J."/>
        </authorList>
    </citation>
    <scope>NUCLEOTIDE SEQUENCE [LARGE SCALE GENOMIC DNA]</scope>
    <source>
        <strain evidence="3">JCM 4733</strain>
    </source>
</reference>
<feature type="region of interest" description="Disordered" evidence="1">
    <location>
        <begin position="17"/>
        <end position="60"/>
    </location>
</feature>
<evidence type="ECO:0000313" key="3">
    <source>
        <dbReference type="Proteomes" id="UP000653644"/>
    </source>
</evidence>
<dbReference type="EMBL" id="BMVN01000031">
    <property type="protein sequence ID" value="GHA52467.1"/>
    <property type="molecule type" value="Genomic_DNA"/>
</dbReference>
<dbReference type="Proteomes" id="UP000653644">
    <property type="component" value="Unassembled WGS sequence"/>
</dbReference>
<comment type="caution">
    <text evidence="2">The sequence shown here is derived from an EMBL/GenBank/DDBJ whole genome shotgun (WGS) entry which is preliminary data.</text>
</comment>
<keyword evidence="3" id="KW-1185">Reference proteome</keyword>